<dbReference type="Proteomes" id="UP000250003">
    <property type="component" value="Chromosome"/>
</dbReference>
<dbReference type="KEGG" id="blau:DQQ01_14780"/>
<dbReference type="AlphaFoldDB" id="A0A2Z4UEE6"/>
<dbReference type="EMBL" id="CP030280">
    <property type="protein sequence ID" value="AWY99174.1"/>
    <property type="molecule type" value="Genomic_DNA"/>
</dbReference>
<keyword evidence="2" id="KW-1185">Reference proteome</keyword>
<name>A0A2Z4UEE6_9FIRM</name>
<organism evidence="1 2">
    <name type="scientific">Blautia argi</name>
    <dbReference type="NCBI Taxonomy" id="1912897"/>
    <lineage>
        <taxon>Bacteria</taxon>
        <taxon>Bacillati</taxon>
        <taxon>Bacillota</taxon>
        <taxon>Clostridia</taxon>
        <taxon>Lachnospirales</taxon>
        <taxon>Lachnospiraceae</taxon>
        <taxon>Blautia</taxon>
    </lineage>
</organism>
<gene>
    <name evidence="1" type="ORF">DQQ01_14780</name>
</gene>
<reference evidence="2" key="1">
    <citation type="submission" date="2018-06" db="EMBL/GenBank/DDBJ databases">
        <title>Description of Blautia argi sp. nov., a new anaerobic isolated from dog feces.</title>
        <authorList>
            <person name="Chang Y.-H."/>
            <person name="Paek J."/>
            <person name="Shin Y."/>
        </authorList>
    </citation>
    <scope>NUCLEOTIDE SEQUENCE [LARGE SCALE GENOMIC DNA]</scope>
    <source>
        <strain evidence="2">KCTC 15426</strain>
    </source>
</reference>
<evidence type="ECO:0000313" key="2">
    <source>
        <dbReference type="Proteomes" id="UP000250003"/>
    </source>
</evidence>
<protein>
    <submittedName>
        <fullName evidence="1">Uncharacterized protein</fullName>
    </submittedName>
</protein>
<accession>A0A2Z4UEE6</accession>
<sequence length="64" mass="7276">MEKSRDTKGEVKASLFSCIRKPSESYARKKHTSCEEAQLAERNLAENGTARARRISQARFFLDA</sequence>
<proteinExistence type="predicted"/>
<evidence type="ECO:0000313" key="1">
    <source>
        <dbReference type="EMBL" id="AWY99174.1"/>
    </source>
</evidence>